<protein>
    <recommendedName>
        <fullName evidence="2">Dilute domain-containing protein</fullName>
    </recommendedName>
</protein>
<dbReference type="InterPro" id="IPR002710">
    <property type="entry name" value="Dilute_dom"/>
</dbReference>
<keyword evidence="4" id="KW-1185">Reference proteome</keyword>
<dbReference type="CDD" id="cd15473">
    <property type="entry name" value="Myo5p-like_CBD_DIL_ANK"/>
    <property type="match status" value="1"/>
</dbReference>
<feature type="compositionally biased region" description="Polar residues" evidence="1">
    <location>
        <begin position="442"/>
        <end position="455"/>
    </location>
</feature>
<feature type="domain" description="Dilute" evidence="2">
    <location>
        <begin position="321"/>
        <end position="662"/>
    </location>
</feature>
<evidence type="ECO:0000256" key="1">
    <source>
        <dbReference type="SAM" id="MobiDB-lite"/>
    </source>
</evidence>
<gene>
    <name evidence="3" type="ORF">EW145_g1987</name>
</gene>
<dbReference type="PROSITE" id="PS51126">
    <property type="entry name" value="DILUTE"/>
    <property type="match status" value="1"/>
</dbReference>
<feature type="region of interest" description="Disordered" evidence="1">
    <location>
        <begin position="683"/>
        <end position="713"/>
    </location>
</feature>
<reference evidence="3 4" key="1">
    <citation type="submission" date="2019-02" db="EMBL/GenBank/DDBJ databases">
        <title>Genome sequencing of the rare red list fungi Phellinidium pouzarii.</title>
        <authorList>
            <person name="Buettner E."/>
            <person name="Kellner H."/>
        </authorList>
    </citation>
    <scope>NUCLEOTIDE SEQUENCE [LARGE SCALE GENOMIC DNA]</scope>
    <source>
        <strain evidence="3 4">DSM 108285</strain>
    </source>
</reference>
<dbReference type="InterPro" id="IPR052072">
    <property type="entry name" value="Vascular_dev_regulator"/>
</dbReference>
<feature type="compositionally biased region" description="Acidic residues" evidence="1">
    <location>
        <begin position="248"/>
        <end position="258"/>
    </location>
</feature>
<feature type="region of interest" description="Disordered" evidence="1">
    <location>
        <begin position="840"/>
        <end position="892"/>
    </location>
</feature>
<dbReference type="PANTHER" id="PTHR16027:SF6">
    <property type="entry name" value="DILUTE DOMAIN-CONTAINING PROTEIN"/>
    <property type="match status" value="1"/>
</dbReference>
<dbReference type="GO" id="GO:0051020">
    <property type="term" value="F:GTPase binding"/>
    <property type="evidence" value="ECO:0007669"/>
    <property type="project" value="TreeGrafter"/>
</dbReference>
<dbReference type="Proteomes" id="UP000308199">
    <property type="component" value="Unassembled WGS sequence"/>
</dbReference>
<evidence type="ECO:0000313" key="4">
    <source>
        <dbReference type="Proteomes" id="UP000308199"/>
    </source>
</evidence>
<dbReference type="InterPro" id="IPR036770">
    <property type="entry name" value="Ankyrin_rpt-contain_sf"/>
</dbReference>
<feature type="compositionally biased region" description="Low complexity" evidence="1">
    <location>
        <begin position="698"/>
        <end position="709"/>
    </location>
</feature>
<evidence type="ECO:0000259" key="2">
    <source>
        <dbReference type="PROSITE" id="PS51126"/>
    </source>
</evidence>
<dbReference type="PANTHER" id="PTHR16027">
    <property type="entry name" value="DILUTE DOMAIN-CONTAINING PROTEIN YPR089W"/>
    <property type="match status" value="1"/>
</dbReference>
<organism evidence="3 4">
    <name type="scientific">Phellinidium pouzarii</name>
    <dbReference type="NCBI Taxonomy" id="167371"/>
    <lineage>
        <taxon>Eukaryota</taxon>
        <taxon>Fungi</taxon>
        <taxon>Dikarya</taxon>
        <taxon>Basidiomycota</taxon>
        <taxon>Agaricomycotina</taxon>
        <taxon>Agaricomycetes</taxon>
        <taxon>Hymenochaetales</taxon>
        <taxon>Hymenochaetaceae</taxon>
        <taxon>Phellinidium</taxon>
    </lineage>
</organism>
<dbReference type="AlphaFoldDB" id="A0A4S4LCR4"/>
<dbReference type="Pfam" id="PF01843">
    <property type="entry name" value="DIL"/>
    <property type="match status" value="1"/>
</dbReference>
<dbReference type="InterPro" id="IPR037986">
    <property type="entry name" value="Myo5p-like_CBD_DIL"/>
</dbReference>
<dbReference type="EMBL" id="SGPK01000062">
    <property type="protein sequence ID" value="THH09469.1"/>
    <property type="molecule type" value="Genomic_DNA"/>
</dbReference>
<proteinExistence type="predicted"/>
<feature type="region of interest" description="Disordered" evidence="1">
    <location>
        <begin position="442"/>
        <end position="470"/>
    </location>
</feature>
<comment type="caution">
    <text evidence="3">The sequence shown here is derived from an EMBL/GenBank/DDBJ whole genome shotgun (WGS) entry which is preliminary data.</text>
</comment>
<sequence length="892" mass="100266">MASSSQGVDFAPEPDLYPLYPSPSDVSRLLSIASGLSPAQKSTLVTHCMTRACVFAELSFFQYILHDPQAHLFLDLNTQDEDGLVYVSVIILGFGSDSDRDVEREECVRLLIAEGADVNIPDKGAWYMTAGWTPLHHAALLSPPTLISHLLTHGCSPLSMTLRYMTALDLVTAYSVIPGREDVAMFLEEAMRGEGWQSSRMTIQRRCFSQKLKHDGKRQAERDAITKILDLNGQWWRNGGQSEPSFEVSEEEDDEGDEDAKIYTPPLDYSSMLVFSPSSLPGIFDTLITNFQPSIRVSDPANALYMLARFACLTCDHTWLDELVMGATDAIEDVAFNHPDNLTYTIFWLYNCTTWLHLMRCDTAINATCELLGSFDLIEEVINTVYVLIIRVAERRIDKLIDTALLDYSPVGAELDQVQFESEWLLFRSPFSSKKRVVSQNVTPSTGSSLKTTRPGSPVPISRPTSPVPQHITLTSQTPKTFSSFRQTFTRARVTSTASLHNLFLDDSSPPSTHELTAFLMALHSLLTDSGVNPAIITQLWSQVMYWTSSEVFNRILTRKRYLCRSRALQMGMNLSVLEEWIGDVGLPRGVESHFGPTRELLLWLQCLSSMDDFSNLIATIQTMKHLNPLQMRRALRDYRYEVNEPRMSDDCSQYLAQLQKDWERQRVKLGVEALRKEIDNDYDDDSLSSEAPEANGSSIYDKSYSASSVDESPAPQNSIDLLFDKSPVKSVWSPQQPPEVLGELLESRYMLPLQLPSDPRMLAAVSGKKPEPEFLNISVSRFSAKDGVRSLSRARSSNRGIFAWVTRARQMRHVRIEMLDWLDGSPGTGRWTRCADATDQDEEATEGMHYSSPDSATCDENEEEIRPSQVHLTRLTRAASSRSRQGRSATS</sequence>
<accession>A0A4S4LCR4</accession>
<dbReference type="Gene3D" id="1.25.40.20">
    <property type="entry name" value="Ankyrin repeat-containing domain"/>
    <property type="match status" value="1"/>
</dbReference>
<dbReference type="SUPFAM" id="SSF48403">
    <property type="entry name" value="Ankyrin repeat"/>
    <property type="match status" value="1"/>
</dbReference>
<dbReference type="OrthoDB" id="426293at2759"/>
<dbReference type="SMART" id="SM01132">
    <property type="entry name" value="DIL"/>
    <property type="match status" value="1"/>
</dbReference>
<feature type="compositionally biased region" description="Low complexity" evidence="1">
    <location>
        <begin position="873"/>
        <end position="892"/>
    </location>
</feature>
<feature type="region of interest" description="Disordered" evidence="1">
    <location>
        <begin position="236"/>
        <end position="258"/>
    </location>
</feature>
<evidence type="ECO:0000313" key="3">
    <source>
        <dbReference type="EMBL" id="THH09469.1"/>
    </source>
</evidence>
<name>A0A4S4LCR4_9AGAM</name>